<keyword evidence="2" id="KW-1185">Reference proteome</keyword>
<gene>
    <name evidence="1" type="ORF">KP509_18G004400</name>
</gene>
<evidence type="ECO:0000313" key="2">
    <source>
        <dbReference type="Proteomes" id="UP000825935"/>
    </source>
</evidence>
<proteinExistence type="predicted"/>
<dbReference type="EMBL" id="CM035423">
    <property type="protein sequence ID" value="KAH7365019.1"/>
    <property type="molecule type" value="Genomic_DNA"/>
</dbReference>
<accession>A0A8T2SQT6</accession>
<dbReference type="Proteomes" id="UP000825935">
    <property type="component" value="Chromosome 18"/>
</dbReference>
<protein>
    <submittedName>
        <fullName evidence="1">Uncharacterized protein</fullName>
    </submittedName>
</protein>
<dbReference type="AlphaFoldDB" id="A0A8T2SQT6"/>
<sequence>MAYAVPATACWTPPPAAAPHGYGAFVAPPPYGAVVFHPPPPVVIVHPHPPPRPEPDPTFCGILKCVQLCCTCMCCLAGAPCY</sequence>
<reference evidence="1" key="1">
    <citation type="submission" date="2021-08" db="EMBL/GenBank/DDBJ databases">
        <title>WGS assembly of Ceratopteris richardii.</title>
        <authorList>
            <person name="Marchant D.B."/>
            <person name="Chen G."/>
            <person name="Jenkins J."/>
            <person name="Shu S."/>
            <person name="Leebens-Mack J."/>
            <person name="Grimwood J."/>
            <person name="Schmutz J."/>
            <person name="Soltis P."/>
            <person name="Soltis D."/>
            <person name="Chen Z.-H."/>
        </authorList>
    </citation>
    <scope>NUCLEOTIDE SEQUENCE</scope>
    <source>
        <strain evidence="1">Whitten #5841</strain>
        <tissue evidence="1">Leaf</tissue>
    </source>
</reference>
<evidence type="ECO:0000313" key="1">
    <source>
        <dbReference type="EMBL" id="KAH7365019.1"/>
    </source>
</evidence>
<comment type="caution">
    <text evidence="1">The sequence shown here is derived from an EMBL/GenBank/DDBJ whole genome shotgun (WGS) entry which is preliminary data.</text>
</comment>
<name>A0A8T2SQT6_CERRI</name>
<organism evidence="1 2">
    <name type="scientific">Ceratopteris richardii</name>
    <name type="common">Triangle waterfern</name>
    <dbReference type="NCBI Taxonomy" id="49495"/>
    <lineage>
        <taxon>Eukaryota</taxon>
        <taxon>Viridiplantae</taxon>
        <taxon>Streptophyta</taxon>
        <taxon>Embryophyta</taxon>
        <taxon>Tracheophyta</taxon>
        <taxon>Polypodiopsida</taxon>
        <taxon>Polypodiidae</taxon>
        <taxon>Polypodiales</taxon>
        <taxon>Pteridineae</taxon>
        <taxon>Pteridaceae</taxon>
        <taxon>Parkerioideae</taxon>
        <taxon>Ceratopteris</taxon>
    </lineage>
</organism>